<proteinExistence type="predicted"/>
<sequence>MLGYVVAEGQGEADRLIAGVARTLIARGLRIAGAVQVNLESDPAHKCLMDLHILQGDAVVRITQDLGALSQGCRLDPEGLEHAVGLVQAALAGGADLVIVNKFGKQEIGGRGFRPVINEALSSGIPVLTAVNAGNLPDFETYAEGLGERLAPNAQVLSDWAGRMTAGAQEANG</sequence>
<dbReference type="Pfam" id="PF10649">
    <property type="entry name" value="DUF2478"/>
    <property type="match status" value="1"/>
</dbReference>
<organism evidence="1 2">
    <name type="scientific">Salipiger thiooxidans</name>
    <dbReference type="NCBI Taxonomy" id="282683"/>
    <lineage>
        <taxon>Bacteria</taxon>
        <taxon>Pseudomonadati</taxon>
        <taxon>Pseudomonadota</taxon>
        <taxon>Alphaproteobacteria</taxon>
        <taxon>Rhodobacterales</taxon>
        <taxon>Roseobacteraceae</taxon>
        <taxon>Salipiger</taxon>
    </lineage>
</organism>
<dbReference type="RefSeq" id="WP_089963582.1">
    <property type="nucleotide sequence ID" value="NZ_FNAV01000023.1"/>
</dbReference>
<dbReference type="Proteomes" id="UP000198994">
    <property type="component" value="Unassembled WGS sequence"/>
</dbReference>
<accession>A0A1G7LGE1</accession>
<keyword evidence="2" id="KW-1185">Reference proteome</keyword>
<reference evidence="2" key="1">
    <citation type="submission" date="2016-10" db="EMBL/GenBank/DDBJ databases">
        <authorList>
            <person name="Varghese N."/>
            <person name="Submissions S."/>
        </authorList>
    </citation>
    <scope>NUCLEOTIDE SEQUENCE [LARGE SCALE GENOMIC DNA]</scope>
    <source>
        <strain evidence="2">DSM 10146</strain>
    </source>
</reference>
<gene>
    <name evidence="1" type="ORF">SAMN04488105_12347</name>
</gene>
<evidence type="ECO:0000313" key="1">
    <source>
        <dbReference type="EMBL" id="SDF48029.1"/>
    </source>
</evidence>
<dbReference type="STRING" id="282683.SAMN04488105_12347"/>
<evidence type="ECO:0000313" key="2">
    <source>
        <dbReference type="Proteomes" id="UP000198994"/>
    </source>
</evidence>
<dbReference type="OrthoDB" id="5918880at2"/>
<dbReference type="InterPro" id="IPR018912">
    <property type="entry name" value="DUF2478"/>
</dbReference>
<dbReference type="EMBL" id="FNAV01000023">
    <property type="protein sequence ID" value="SDF48029.1"/>
    <property type="molecule type" value="Genomic_DNA"/>
</dbReference>
<evidence type="ECO:0008006" key="3">
    <source>
        <dbReference type="Google" id="ProtNLM"/>
    </source>
</evidence>
<protein>
    <recommendedName>
        <fullName evidence="3">Nucleoside-triphosphatase THEP1</fullName>
    </recommendedName>
</protein>
<dbReference type="AlphaFoldDB" id="A0A1G7LGE1"/>
<name>A0A1G7LGE1_9RHOB</name>